<evidence type="ECO:0000256" key="1">
    <source>
        <dbReference type="SAM" id="MobiDB-lite"/>
    </source>
</evidence>
<dbReference type="PANTHER" id="PTHR23355">
    <property type="entry name" value="RIBONUCLEASE"/>
    <property type="match status" value="1"/>
</dbReference>
<accession>A0A843UCN3</accession>
<feature type="domain" description="RNB" evidence="2">
    <location>
        <begin position="327"/>
        <end position="674"/>
    </location>
</feature>
<feature type="region of interest" description="Disordered" evidence="1">
    <location>
        <begin position="1"/>
        <end position="22"/>
    </location>
</feature>
<dbReference type="InterPro" id="IPR041505">
    <property type="entry name" value="Dis3_CSD2"/>
</dbReference>
<evidence type="ECO:0000313" key="3">
    <source>
        <dbReference type="EMBL" id="MQL79896.1"/>
    </source>
</evidence>
<gene>
    <name evidence="3" type="ORF">Taro_012334</name>
</gene>
<dbReference type="InterPro" id="IPR022966">
    <property type="entry name" value="RNase_II/R_CS"/>
</dbReference>
<reference evidence="3" key="1">
    <citation type="submission" date="2017-07" db="EMBL/GenBank/DDBJ databases">
        <title>Taro Niue Genome Assembly and Annotation.</title>
        <authorList>
            <person name="Atibalentja N."/>
            <person name="Keating K."/>
            <person name="Fields C.J."/>
        </authorList>
    </citation>
    <scope>NUCLEOTIDE SEQUENCE</scope>
    <source>
        <strain evidence="3">Niue_2</strain>
        <tissue evidence="3">Leaf</tissue>
    </source>
</reference>
<keyword evidence="4" id="KW-1185">Reference proteome</keyword>
<dbReference type="GO" id="GO:0006402">
    <property type="term" value="P:mRNA catabolic process"/>
    <property type="evidence" value="ECO:0007669"/>
    <property type="project" value="TreeGrafter"/>
</dbReference>
<dbReference type="AlphaFoldDB" id="A0A843UCN3"/>
<dbReference type="Pfam" id="PF17849">
    <property type="entry name" value="OB_Dis3"/>
    <property type="match status" value="1"/>
</dbReference>
<comment type="caution">
    <text evidence="3">The sequence shown here is derived from an EMBL/GenBank/DDBJ whole genome shotgun (WGS) entry which is preliminary data.</text>
</comment>
<sequence length="791" mass="88905">MSIYSTDQEDDPKSVRGMRLSEESNVEGDVIAVALDPVASWTRLKSSAAPSSNSISVVDSNGSSEVIEVACNDEEDANLGHSCCNDCMSHFDKKYRSDETIDIGEAISPGTRKGPTCAGCLSSDHQSVTLDTSNTDYNLEDHEGARSLRRICSMISSYPLKRPTGRVLAIIKPSRRRDTVIGFLSFKKLFSGKVCKNKDDRQVVSRKQNLSLLSDLETVQLIPTDSRFPEMVVPVSSLPDYLREKLKANDLTVEKELIAAQIEDWTEENILPHAHVTHVFGQGGEIEPQIAAVLYENAICSFKFSPKSLSCLPVVPWNIPLEEFQSRKDLRNVCTFTIDPPSAIELDDALSVERVSDDVYRVGVHIADVSYFVQPDTALDMEAHIRSKSVYILRHKLSMLPSLLSEKLVSLLPSEDRLAFSIIWEITLSGDIVGQWIGRSVVRSCCKLSYENAQNMIDGYDSRTPFPALHGQFQWKDLISSVRTLNSISRKLKDTRFKNGALCLDKAKFELLFDEFGKPYDSILCQRSDSHFLVEEFMLLANKTAAEIISRVFPHCALLRRHPEPNLRKLNEFKTFCSKHGFELDTSSSLQLHLSLVKIGERLKDDPVLFDILLSYASRPMQLATYICTGDFENREDDWTHYALGLPQYTHFTSPLRRYPDIIVHRTLLAALEAEETYVRQRKLLIGAIKGEELDAIPDKCFTGIVFNMAAAESVDGKAALDSGALKYKVPSATELSEIVAYCNERKLASRQAEDSVRKVYLWALLREKKFLISFFPSLVVTGDHYIKPEI</sequence>
<dbReference type="EMBL" id="NMUH01000481">
    <property type="protein sequence ID" value="MQL79896.1"/>
    <property type="molecule type" value="Genomic_DNA"/>
</dbReference>
<dbReference type="InterPro" id="IPR012340">
    <property type="entry name" value="NA-bd_OB-fold"/>
</dbReference>
<name>A0A843UCN3_COLES</name>
<dbReference type="GO" id="GO:0003723">
    <property type="term" value="F:RNA binding"/>
    <property type="evidence" value="ECO:0007669"/>
    <property type="project" value="InterPro"/>
</dbReference>
<protein>
    <recommendedName>
        <fullName evidence="2">RNB domain-containing protein</fullName>
    </recommendedName>
</protein>
<dbReference type="Proteomes" id="UP000652761">
    <property type="component" value="Unassembled WGS sequence"/>
</dbReference>
<dbReference type="SUPFAM" id="SSF50249">
    <property type="entry name" value="Nucleic acid-binding proteins"/>
    <property type="match status" value="2"/>
</dbReference>
<dbReference type="InterPro" id="IPR001900">
    <property type="entry name" value="RNase_II/R"/>
</dbReference>
<evidence type="ECO:0000313" key="4">
    <source>
        <dbReference type="Proteomes" id="UP000652761"/>
    </source>
</evidence>
<feature type="compositionally biased region" description="Basic and acidic residues" evidence="1">
    <location>
        <begin position="11"/>
        <end position="22"/>
    </location>
</feature>
<evidence type="ECO:0000259" key="2">
    <source>
        <dbReference type="SMART" id="SM00955"/>
    </source>
</evidence>
<dbReference type="PANTHER" id="PTHR23355:SF9">
    <property type="entry name" value="DIS3-LIKE EXONUCLEASE 2"/>
    <property type="match status" value="1"/>
</dbReference>
<dbReference type="OrthoDB" id="372421at2759"/>
<dbReference type="Gene3D" id="2.40.50.700">
    <property type="match status" value="1"/>
</dbReference>
<dbReference type="GO" id="GO:0000932">
    <property type="term" value="C:P-body"/>
    <property type="evidence" value="ECO:0007669"/>
    <property type="project" value="TreeGrafter"/>
</dbReference>
<dbReference type="InterPro" id="IPR050180">
    <property type="entry name" value="RNR_Ribonuclease"/>
</dbReference>
<dbReference type="SMART" id="SM00955">
    <property type="entry name" value="RNB"/>
    <property type="match status" value="1"/>
</dbReference>
<dbReference type="GO" id="GO:0000175">
    <property type="term" value="F:3'-5'-RNA exonuclease activity"/>
    <property type="evidence" value="ECO:0007669"/>
    <property type="project" value="TreeGrafter"/>
</dbReference>
<dbReference type="PROSITE" id="PS01175">
    <property type="entry name" value="RIBONUCLEASE_II"/>
    <property type="match status" value="1"/>
</dbReference>
<organism evidence="3 4">
    <name type="scientific">Colocasia esculenta</name>
    <name type="common">Wild taro</name>
    <name type="synonym">Arum esculentum</name>
    <dbReference type="NCBI Taxonomy" id="4460"/>
    <lineage>
        <taxon>Eukaryota</taxon>
        <taxon>Viridiplantae</taxon>
        <taxon>Streptophyta</taxon>
        <taxon>Embryophyta</taxon>
        <taxon>Tracheophyta</taxon>
        <taxon>Spermatophyta</taxon>
        <taxon>Magnoliopsida</taxon>
        <taxon>Liliopsida</taxon>
        <taxon>Araceae</taxon>
        <taxon>Aroideae</taxon>
        <taxon>Colocasieae</taxon>
        <taxon>Colocasia</taxon>
    </lineage>
</organism>
<dbReference type="Pfam" id="PF00773">
    <property type="entry name" value="RNB"/>
    <property type="match status" value="1"/>
</dbReference>
<proteinExistence type="predicted"/>